<feature type="compositionally biased region" description="Basic and acidic residues" evidence="1">
    <location>
        <begin position="1"/>
        <end position="18"/>
    </location>
</feature>
<feature type="compositionally biased region" description="Polar residues" evidence="1">
    <location>
        <begin position="150"/>
        <end position="160"/>
    </location>
</feature>
<organism evidence="2 3">
    <name type="scientific">Blyttiomyces helicus</name>
    <dbReference type="NCBI Taxonomy" id="388810"/>
    <lineage>
        <taxon>Eukaryota</taxon>
        <taxon>Fungi</taxon>
        <taxon>Fungi incertae sedis</taxon>
        <taxon>Chytridiomycota</taxon>
        <taxon>Chytridiomycota incertae sedis</taxon>
        <taxon>Chytridiomycetes</taxon>
        <taxon>Chytridiomycetes incertae sedis</taxon>
        <taxon>Blyttiomyces</taxon>
    </lineage>
</organism>
<accession>A0A4V1IRH0</accession>
<feature type="region of interest" description="Disordered" evidence="1">
    <location>
        <begin position="117"/>
        <end position="160"/>
    </location>
</feature>
<feature type="region of interest" description="Disordered" evidence="1">
    <location>
        <begin position="1"/>
        <end position="23"/>
    </location>
</feature>
<evidence type="ECO:0000256" key="1">
    <source>
        <dbReference type="SAM" id="MobiDB-lite"/>
    </source>
</evidence>
<dbReference type="AlphaFoldDB" id="A0A4V1IRH0"/>
<evidence type="ECO:0000313" key="3">
    <source>
        <dbReference type="Proteomes" id="UP000269721"/>
    </source>
</evidence>
<gene>
    <name evidence="2" type="ORF">BDK51DRAFT_28429</name>
</gene>
<evidence type="ECO:0000313" key="2">
    <source>
        <dbReference type="EMBL" id="RKO90027.1"/>
    </source>
</evidence>
<sequence length="160" mass="17288">MEDAYTRDPCLKKLKPTDPDTGAVNNKLIIPCQRFSKGKTPIKKSDWVKIASAKASAKAQVKIAQIKMQHDLEPAKLHLQNERQMAKDKIKADQQSAWYKSIQPAGINSANRAVPMGGASRRWGSGAEATGVDEAGKTTGRCAPGDSNPWDASSGQTHFG</sequence>
<proteinExistence type="predicted"/>
<dbReference type="EMBL" id="KZ995761">
    <property type="protein sequence ID" value="RKO90027.1"/>
    <property type="molecule type" value="Genomic_DNA"/>
</dbReference>
<protein>
    <submittedName>
        <fullName evidence="2">Uncharacterized protein</fullName>
    </submittedName>
</protein>
<reference evidence="3" key="1">
    <citation type="journal article" date="2018" name="Nat. Microbiol.">
        <title>Leveraging single-cell genomics to expand the fungal tree of life.</title>
        <authorList>
            <person name="Ahrendt S.R."/>
            <person name="Quandt C.A."/>
            <person name="Ciobanu D."/>
            <person name="Clum A."/>
            <person name="Salamov A."/>
            <person name="Andreopoulos B."/>
            <person name="Cheng J.F."/>
            <person name="Woyke T."/>
            <person name="Pelin A."/>
            <person name="Henrissat B."/>
            <person name="Reynolds N.K."/>
            <person name="Benny G.L."/>
            <person name="Smith M.E."/>
            <person name="James T.Y."/>
            <person name="Grigoriev I.V."/>
        </authorList>
    </citation>
    <scope>NUCLEOTIDE SEQUENCE [LARGE SCALE GENOMIC DNA]</scope>
</reference>
<keyword evidence="3" id="KW-1185">Reference proteome</keyword>
<name>A0A4V1IRH0_9FUNG</name>
<dbReference type="Proteomes" id="UP000269721">
    <property type="component" value="Unassembled WGS sequence"/>
</dbReference>